<organism evidence="1">
    <name type="scientific">marine sediment metagenome</name>
    <dbReference type="NCBI Taxonomy" id="412755"/>
    <lineage>
        <taxon>unclassified sequences</taxon>
        <taxon>metagenomes</taxon>
        <taxon>ecological metagenomes</taxon>
    </lineage>
</organism>
<accession>X0VKZ6</accession>
<proteinExistence type="predicted"/>
<comment type="caution">
    <text evidence="1">The sequence shown here is derived from an EMBL/GenBank/DDBJ whole genome shotgun (WGS) entry which is preliminary data.</text>
</comment>
<gene>
    <name evidence="1" type="ORF">S01H1_58353</name>
</gene>
<sequence>MNVDLLYGKGFVTLRIPDENISEIIRPWQNKGKADSEAVLSQALVCPEKNDFQKKLAGKPDELIETMHLHPAYQPQAVVDNWLAEDPAAKITIVDGANKIALYPKT</sequence>
<dbReference type="EMBL" id="BARS01038116">
    <property type="protein sequence ID" value="GAG18930.1"/>
    <property type="molecule type" value="Genomic_DNA"/>
</dbReference>
<reference evidence="1" key="1">
    <citation type="journal article" date="2014" name="Front. Microbiol.">
        <title>High frequency of phylogenetically diverse reductive dehalogenase-homologous genes in deep subseafloor sedimentary metagenomes.</title>
        <authorList>
            <person name="Kawai M."/>
            <person name="Futagami T."/>
            <person name="Toyoda A."/>
            <person name="Takaki Y."/>
            <person name="Nishi S."/>
            <person name="Hori S."/>
            <person name="Arai W."/>
            <person name="Tsubouchi T."/>
            <person name="Morono Y."/>
            <person name="Uchiyama I."/>
            <person name="Ito T."/>
            <person name="Fujiyama A."/>
            <person name="Inagaki F."/>
            <person name="Takami H."/>
        </authorList>
    </citation>
    <scope>NUCLEOTIDE SEQUENCE</scope>
    <source>
        <strain evidence="1">Expedition CK06-06</strain>
    </source>
</reference>
<name>X0VKZ6_9ZZZZ</name>
<dbReference type="AlphaFoldDB" id="X0VKZ6"/>
<protein>
    <submittedName>
        <fullName evidence="1">Uncharacterized protein</fullName>
    </submittedName>
</protein>
<evidence type="ECO:0000313" key="1">
    <source>
        <dbReference type="EMBL" id="GAG18930.1"/>
    </source>
</evidence>